<sequence>MQAPYFAFGDLEEGEDGTIHGAFASEQAIGYERGPIASAEIGRHLAILGSCAAAARSGAERIYYLATKARYSKLSDARYQGTGREFQALSEVLKQDRRSLAAQAVVGGDDGPFAHLHCEYQALSAPVFARLFEDFRTEQRFIPDGSPYRHPIALTFQEPRGRVLTARSQPLPPVRCAGHFLDYPAWPIAIIAETITQVVTRLLHHIVGREVDYSVVRTDIAALKLVSAASELLFEVESLSASRALSHYAFSARVKREGEVVVSFETELQV</sequence>
<evidence type="ECO:0000313" key="2">
    <source>
        <dbReference type="Proteomes" id="UP000237682"/>
    </source>
</evidence>
<dbReference type="Proteomes" id="UP000237682">
    <property type="component" value="Unassembled WGS sequence"/>
</dbReference>
<dbReference type="AlphaFoldDB" id="A0A2S9QBT6"/>
<evidence type="ECO:0008006" key="3">
    <source>
        <dbReference type="Google" id="ProtNLM"/>
    </source>
</evidence>
<gene>
    <name evidence="1" type="ORF">C5L14_16085</name>
</gene>
<comment type="caution">
    <text evidence="1">The sequence shown here is derived from an EMBL/GenBank/DDBJ whole genome shotgun (WGS) entry which is preliminary data.</text>
</comment>
<accession>A0A2S9QBT6</accession>
<keyword evidence="2" id="KW-1185">Reference proteome</keyword>
<dbReference type="OrthoDB" id="1117133at2"/>
<dbReference type="EMBL" id="PUEJ01000005">
    <property type="protein sequence ID" value="PRH86816.1"/>
    <property type="molecule type" value="Genomic_DNA"/>
</dbReference>
<dbReference type="RefSeq" id="WP_105863041.1">
    <property type="nucleotide sequence ID" value="NZ_PUEJ01000005.1"/>
</dbReference>
<name>A0A2S9QBT6_9HYPH</name>
<protein>
    <recommendedName>
        <fullName evidence="3">A-factor biosynthesis hotdog domain-containing protein</fullName>
    </recommendedName>
</protein>
<proteinExistence type="predicted"/>
<organism evidence="1 2">
    <name type="scientific">Labrys okinawensis</name>
    <dbReference type="NCBI Taxonomy" id="346911"/>
    <lineage>
        <taxon>Bacteria</taxon>
        <taxon>Pseudomonadati</taxon>
        <taxon>Pseudomonadota</taxon>
        <taxon>Alphaproteobacteria</taxon>
        <taxon>Hyphomicrobiales</taxon>
        <taxon>Xanthobacteraceae</taxon>
        <taxon>Labrys</taxon>
    </lineage>
</organism>
<evidence type="ECO:0000313" key="1">
    <source>
        <dbReference type="EMBL" id="PRH86816.1"/>
    </source>
</evidence>
<reference evidence="1 2" key="1">
    <citation type="submission" date="2018-02" db="EMBL/GenBank/DDBJ databases">
        <title>Whole genome sequencing of endophytic bacterium.</title>
        <authorList>
            <person name="Eedara R."/>
            <person name="Podile A.R."/>
        </authorList>
    </citation>
    <scope>NUCLEOTIDE SEQUENCE [LARGE SCALE GENOMIC DNA]</scope>
    <source>
        <strain evidence="1 2">RP1T</strain>
    </source>
</reference>